<dbReference type="Proteomes" id="UP000216035">
    <property type="component" value="Unassembled WGS sequence"/>
</dbReference>
<gene>
    <name evidence="2" type="ORF">CHX27_11660</name>
</gene>
<accession>A0A255ZN13</accession>
<dbReference type="OrthoDB" id="9789501at2"/>
<sequence length="155" mass="17907">MITVYNIRLEKYAGTLEASGRANRWNRQDEFVLYGASHISLAALELLAGTSLKPLAGKYVVLEIAIDVTDFARVDPRKLPENWRHVDAYADLQKLGSRWYQSKIDLVLQVPSAVVPYEYNYLVDTKHPDFAMRCRILRQLPFDFDNRFVAKNENK</sequence>
<name>A0A255ZN13_9FLAO</name>
<keyword evidence="3" id="KW-1185">Reference proteome</keyword>
<protein>
    <recommendedName>
        <fullName evidence="1">RES domain-containing protein</fullName>
    </recommendedName>
</protein>
<feature type="domain" description="RES" evidence="1">
    <location>
        <begin position="13"/>
        <end position="137"/>
    </location>
</feature>
<proteinExistence type="predicted"/>
<reference evidence="2 3" key="1">
    <citation type="submission" date="2017-07" db="EMBL/GenBank/DDBJ databases">
        <title>Flavobacterium cyanobacteriorum sp. nov., isolated from cyanobacterial aggregates in a eutrophic lake.</title>
        <authorList>
            <person name="Cai H."/>
        </authorList>
    </citation>
    <scope>NUCLEOTIDE SEQUENCE [LARGE SCALE GENOMIC DNA]</scope>
    <source>
        <strain evidence="2 3">TH167</strain>
    </source>
</reference>
<comment type="caution">
    <text evidence="2">The sequence shown here is derived from an EMBL/GenBank/DDBJ whole genome shotgun (WGS) entry which is preliminary data.</text>
</comment>
<evidence type="ECO:0000313" key="3">
    <source>
        <dbReference type="Proteomes" id="UP000216035"/>
    </source>
</evidence>
<dbReference type="AlphaFoldDB" id="A0A255ZN13"/>
<dbReference type="InterPro" id="IPR014914">
    <property type="entry name" value="RES_dom"/>
</dbReference>
<dbReference type="EMBL" id="NOXX01000211">
    <property type="protein sequence ID" value="OYQ42792.1"/>
    <property type="molecule type" value="Genomic_DNA"/>
</dbReference>
<dbReference type="Pfam" id="PF08808">
    <property type="entry name" value="RES"/>
    <property type="match status" value="1"/>
</dbReference>
<dbReference type="SMART" id="SM00953">
    <property type="entry name" value="RES"/>
    <property type="match status" value="1"/>
</dbReference>
<evidence type="ECO:0000313" key="2">
    <source>
        <dbReference type="EMBL" id="OYQ42792.1"/>
    </source>
</evidence>
<dbReference type="RefSeq" id="WP_094486948.1">
    <property type="nucleotide sequence ID" value="NZ_NOXX01000211.1"/>
</dbReference>
<evidence type="ECO:0000259" key="1">
    <source>
        <dbReference type="SMART" id="SM00953"/>
    </source>
</evidence>
<organism evidence="2 3">
    <name type="scientific">Flavobacterium aurantiibacter</name>
    <dbReference type="NCBI Taxonomy" id="2023067"/>
    <lineage>
        <taxon>Bacteria</taxon>
        <taxon>Pseudomonadati</taxon>
        <taxon>Bacteroidota</taxon>
        <taxon>Flavobacteriia</taxon>
        <taxon>Flavobacteriales</taxon>
        <taxon>Flavobacteriaceae</taxon>
        <taxon>Flavobacterium</taxon>
    </lineage>
</organism>